<name>A0ABD3TLY9_9LAMI</name>
<reference evidence="10 11" key="1">
    <citation type="submission" date="2024-12" db="EMBL/GenBank/DDBJ databases">
        <title>The unique morphological basis and parallel evolutionary history of personate flowers in Penstemon.</title>
        <authorList>
            <person name="Depatie T.H."/>
            <person name="Wessinger C.A."/>
        </authorList>
    </citation>
    <scope>NUCLEOTIDE SEQUENCE [LARGE SCALE GENOMIC DNA]</scope>
    <source>
        <strain evidence="10">WTNN_2</strain>
        <tissue evidence="10">Leaf</tissue>
    </source>
</reference>
<evidence type="ECO:0000259" key="9">
    <source>
        <dbReference type="Pfam" id="PF04535"/>
    </source>
</evidence>
<feature type="transmembrane region" description="Helical" evidence="8">
    <location>
        <begin position="65"/>
        <end position="89"/>
    </location>
</feature>
<feature type="domain" description="Casparian strip membrane protein" evidence="9">
    <location>
        <begin position="12"/>
        <end position="158"/>
    </location>
</feature>
<keyword evidence="6 8" id="KW-1133">Transmembrane helix</keyword>
<keyword evidence="4 8" id="KW-1003">Cell membrane</keyword>
<gene>
    <name evidence="10" type="ORF">ACJIZ3_022368</name>
</gene>
<feature type="transmembrane region" description="Helical" evidence="8">
    <location>
        <begin position="12"/>
        <end position="33"/>
    </location>
</feature>
<protein>
    <recommendedName>
        <fullName evidence="8">CASP-like protein</fullName>
    </recommendedName>
</protein>
<proteinExistence type="inferred from homology"/>
<dbReference type="PANTHER" id="PTHR33573:SF40">
    <property type="entry name" value="CASP-LIKE PROTEIN 4D2"/>
    <property type="match status" value="1"/>
</dbReference>
<dbReference type="AlphaFoldDB" id="A0ABD3TLY9"/>
<organism evidence="10 11">
    <name type="scientific">Penstemon smallii</name>
    <dbReference type="NCBI Taxonomy" id="265156"/>
    <lineage>
        <taxon>Eukaryota</taxon>
        <taxon>Viridiplantae</taxon>
        <taxon>Streptophyta</taxon>
        <taxon>Embryophyta</taxon>
        <taxon>Tracheophyta</taxon>
        <taxon>Spermatophyta</taxon>
        <taxon>Magnoliopsida</taxon>
        <taxon>eudicotyledons</taxon>
        <taxon>Gunneridae</taxon>
        <taxon>Pentapetalae</taxon>
        <taxon>asterids</taxon>
        <taxon>lamiids</taxon>
        <taxon>Lamiales</taxon>
        <taxon>Plantaginaceae</taxon>
        <taxon>Cheloneae</taxon>
        <taxon>Penstemon</taxon>
    </lineage>
</organism>
<dbReference type="EMBL" id="JBJXBP010000003">
    <property type="protein sequence ID" value="KAL3837777.1"/>
    <property type="molecule type" value="Genomic_DNA"/>
</dbReference>
<feature type="transmembrane region" description="Helical" evidence="8">
    <location>
        <begin position="147"/>
        <end position="168"/>
    </location>
</feature>
<evidence type="ECO:0000256" key="7">
    <source>
        <dbReference type="ARBA" id="ARBA00023136"/>
    </source>
</evidence>
<keyword evidence="5 8" id="KW-0812">Transmembrane</keyword>
<dbReference type="PANTHER" id="PTHR33573">
    <property type="entry name" value="CASP-LIKE PROTEIN 4A4"/>
    <property type="match status" value="1"/>
</dbReference>
<evidence type="ECO:0000313" key="10">
    <source>
        <dbReference type="EMBL" id="KAL3837777.1"/>
    </source>
</evidence>
<dbReference type="Pfam" id="PF04535">
    <property type="entry name" value="CASP_dom"/>
    <property type="match status" value="1"/>
</dbReference>
<evidence type="ECO:0000256" key="6">
    <source>
        <dbReference type="ARBA" id="ARBA00022989"/>
    </source>
</evidence>
<keyword evidence="11" id="KW-1185">Reference proteome</keyword>
<comment type="subcellular location">
    <subcellularLocation>
        <location evidence="1 8">Cell membrane</location>
        <topology evidence="1 8">Multi-pass membrane protein</topology>
    </subcellularLocation>
</comment>
<comment type="subunit">
    <text evidence="3 8">Homodimer and heterodimers.</text>
</comment>
<evidence type="ECO:0000256" key="8">
    <source>
        <dbReference type="RuleBase" id="RU361233"/>
    </source>
</evidence>
<dbReference type="Proteomes" id="UP001634393">
    <property type="component" value="Unassembled WGS sequence"/>
</dbReference>
<evidence type="ECO:0000256" key="4">
    <source>
        <dbReference type="ARBA" id="ARBA00022475"/>
    </source>
</evidence>
<dbReference type="GO" id="GO:0005886">
    <property type="term" value="C:plasma membrane"/>
    <property type="evidence" value="ECO:0007669"/>
    <property type="project" value="UniProtKB-SubCell"/>
</dbReference>
<comment type="similarity">
    <text evidence="2 8">Belongs to the Casparian strip membrane proteins (CASP) family.</text>
</comment>
<evidence type="ECO:0000256" key="1">
    <source>
        <dbReference type="ARBA" id="ARBA00004651"/>
    </source>
</evidence>
<sequence length="174" mass="18552">MAPPPSTVVSPVVTLIVRVLTFTCLLISVIIIATNKATSIIDINLATNTATSVEMKFSDFYAYRYMLASGVIGMAYTVLQIAFTIFYVSSGNRFGGDGLTLLEFYGDKVLSYLLATGAAACFGLTVDLNRLPENDSEAQGFLNKANAAASLLFIGFIFSAISSVFSSLSLPKRG</sequence>
<evidence type="ECO:0000313" key="11">
    <source>
        <dbReference type="Proteomes" id="UP001634393"/>
    </source>
</evidence>
<evidence type="ECO:0000256" key="2">
    <source>
        <dbReference type="ARBA" id="ARBA00007651"/>
    </source>
</evidence>
<evidence type="ECO:0000256" key="3">
    <source>
        <dbReference type="ARBA" id="ARBA00011489"/>
    </source>
</evidence>
<keyword evidence="7 8" id="KW-0472">Membrane</keyword>
<accession>A0ABD3TLY9</accession>
<dbReference type="InterPro" id="IPR006702">
    <property type="entry name" value="CASP_dom"/>
</dbReference>
<evidence type="ECO:0000256" key="5">
    <source>
        <dbReference type="ARBA" id="ARBA00022692"/>
    </source>
</evidence>
<feature type="transmembrane region" description="Helical" evidence="8">
    <location>
        <begin position="109"/>
        <end position="126"/>
    </location>
</feature>
<comment type="caution">
    <text evidence="10">The sequence shown here is derived from an EMBL/GenBank/DDBJ whole genome shotgun (WGS) entry which is preliminary data.</text>
</comment>